<organism evidence="1 2">
    <name type="scientific">Facklamia languida CCUG 37842</name>
    <dbReference type="NCBI Taxonomy" id="883113"/>
    <lineage>
        <taxon>Bacteria</taxon>
        <taxon>Bacillati</taxon>
        <taxon>Bacillota</taxon>
        <taxon>Bacilli</taxon>
        <taxon>Lactobacillales</taxon>
        <taxon>Aerococcaceae</taxon>
        <taxon>Facklamia</taxon>
    </lineage>
</organism>
<dbReference type="OrthoDB" id="5243123at2"/>
<dbReference type="Proteomes" id="UP000006190">
    <property type="component" value="Unassembled WGS sequence"/>
</dbReference>
<keyword evidence="2" id="KW-1185">Reference proteome</keyword>
<dbReference type="STRING" id="883113.HMPREF9708_00572"/>
<dbReference type="eggNOG" id="ENOG502Z9RR">
    <property type="taxonomic scope" value="Bacteria"/>
</dbReference>
<dbReference type="HOGENOM" id="CLU_1029537_0_0_9"/>
<sequence length="281" mass="33178">MARSISDQDETRRILLQQMLDYQRYQPFKQFIRQHRRWYSDRLDDLLSLAHAYVHTDLKSIEILAPKVGMTFLTRPSLLQRRVYSYTQGLAIKLEVHEYDDYLRALTPLLVDTLRLVIETTLLPDLDRYLTEVVKETVDGKPLYRGLQWNQALIEEEPNPIQETWKRYYGDYFNYSHYVSSSHLLKIIDDHVEDPTIRQVAGRMRKVEKYARNIVAHELVFVDDHWLEYRLGMNGQDIHQLLMQLNQVAGLTDAQQWQGLVKIQEAIDQELAAVFLNGSDQ</sequence>
<evidence type="ECO:0000313" key="2">
    <source>
        <dbReference type="Proteomes" id="UP000006190"/>
    </source>
</evidence>
<accession>H3NHN7</accession>
<dbReference type="EMBL" id="AGEG01000003">
    <property type="protein sequence ID" value="EHR37943.1"/>
    <property type="molecule type" value="Genomic_DNA"/>
</dbReference>
<dbReference type="AlphaFoldDB" id="H3NHN7"/>
<proteinExistence type="predicted"/>
<dbReference type="RefSeq" id="WP_006308599.1">
    <property type="nucleotide sequence ID" value="NZ_JH601133.1"/>
</dbReference>
<protein>
    <submittedName>
        <fullName evidence="1">Uncharacterized protein</fullName>
    </submittedName>
</protein>
<comment type="caution">
    <text evidence="1">The sequence shown here is derived from an EMBL/GenBank/DDBJ whole genome shotgun (WGS) entry which is preliminary data.</text>
</comment>
<evidence type="ECO:0000313" key="1">
    <source>
        <dbReference type="EMBL" id="EHR37943.1"/>
    </source>
</evidence>
<gene>
    <name evidence="1" type="ORF">HMPREF9708_00572</name>
</gene>
<reference evidence="1 2" key="1">
    <citation type="submission" date="2012-01" db="EMBL/GenBank/DDBJ databases">
        <title>The Genome Sequence of Facklamia languida CCUG 37842.</title>
        <authorList>
            <consortium name="The Broad Institute Genome Sequencing Platform"/>
            <person name="Earl A."/>
            <person name="Ward D."/>
            <person name="Feldgarden M."/>
            <person name="Gevers D."/>
            <person name="Huys G."/>
            <person name="Young S.K."/>
            <person name="Zeng Q."/>
            <person name="Gargeya S."/>
            <person name="Fitzgerald M."/>
            <person name="Haas B."/>
            <person name="Abouelleil A."/>
            <person name="Alvarado L."/>
            <person name="Arachchi H.M."/>
            <person name="Berlin A."/>
            <person name="Chapman S.B."/>
            <person name="Gearin G."/>
            <person name="Goldberg J."/>
            <person name="Griggs A."/>
            <person name="Gujja S."/>
            <person name="Hansen M."/>
            <person name="Heiman D."/>
            <person name="Howarth C."/>
            <person name="Larimer J."/>
            <person name="Lui A."/>
            <person name="MacDonald P.J.P."/>
            <person name="McCowen C."/>
            <person name="Montmayeur A."/>
            <person name="Murphy C."/>
            <person name="Neiman D."/>
            <person name="Pearson M."/>
            <person name="Priest M."/>
            <person name="Roberts A."/>
            <person name="Saif S."/>
            <person name="Shea T."/>
            <person name="Sisk P."/>
            <person name="Stolte C."/>
            <person name="Sykes S."/>
            <person name="Wortman J."/>
            <person name="Nusbaum C."/>
            <person name="Birren B."/>
        </authorList>
    </citation>
    <scope>NUCLEOTIDE SEQUENCE [LARGE SCALE GENOMIC DNA]</scope>
    <source>
        <strain evidence="1 2">CCUG 37842</strain>
    </source>
</reference>
<dbReference type="PATRIC" id="fig|883113.3.peg.575"/>
<name>H3NHN7_9LACT</name>